<protein>
    <submittedName>
        <fullName evidence="2">SgcJ/EcaC family oxidoreductase</fullName>
    </submittedName>
</protein>
<evidence type="ECO:0000259" key="1">
    <source>
        <dbReference type="Pfam" id="PF13474"/>
    </source>
</evidence>
<dbReference type="InterPro" id="IPR011944">
    <property type="entry name" value="Steroid_delta5-4_isomerase"/>
</dbReference>
<proteinExistence type="predicted"/>
<organism evidence="2 3">
    <name type="scientific">Albidovulum sediminis</name>
    <dbReference type="NCBI Taxonomy" id="3066345"/>
    <lineage>
        <taxon>Bacteria</taxon>
        <taxon>Pseudomonadati</taxon>
        <taxon>Pseudomonadota</taxon>
        <taxon>Alphaproteobacteria</taxon>
        <taxon>Rhodobacterales</taxon>
        <taxon>Paracoccaceae</taxon>
        <taxon>Albidovulum</taxon>
    </lineage>
</organism>
<keyword evidence="3" id="KW-1185">Reference proteome</keyword>
<dbReference type="SUPFAM" id="SSF54427">
    <property type="entry name" value="NTF2-like"/>
    <property type="match status" value="1"/>
</dbReference>
<comment type="caution">
    <text evidence="2">The sequence shown here is derived from an EMBL/GenBank/DDBJ whole genome shotgun (WGS) entry which is preliminary data.</text>
</comment>
<dbReference type="Gene3D" id="3.10.450.50">
    <property type="match status" value="1"/>
</dbReference>
<dbReference type="RefSeq" id="WP_261493898.1">
    <property type="nucleotide sequence ID" value="NZ_JAOCQF010000001.1"/>
</dbReference>
<feature type="domain" description="SnoaL-like" evidence="1">
    <location>
        <begin position="11"/>
        <end position="126"/>
    </location>
</feature>
<dbReference type="EMBL" id="JAOCQF010000001">
    <property type="protein sequence ID" value="MCT8328467.1"/>
    <property type="molecule type" value="Genomic_DNA"/>
</dbReference>
<reference evidence="3" key="1">
    <citation type="submission" date="2023-07" db="EMBL/GenBank/DDBJ databases">
        <title>Defluviimonas sediminis sp. nov., isolated from mangrove sediment.</title>
        <authorList>
            <person name="Liu L."/>
            <person name="Li J."/>
            <person name="Huang Y."/>
            <person name="Pan J."/>
            <person name="Li M."/>
        </authorList>
    </citation>
    <scope>NUCLEOTIDE SEQUENCE [LARGE SCALE GENOMIC DNA]</scope>
    <source>
        <strain evidence="3">FT324</strain>
    </source>
</reference>
<evidence type="ECO:0000313" key="3">
    <source>
        <dbReference type="Proteomes" id="UP001205601"/>
    </source>
</evidence>
<dbReference type="Proteomes" id="UP001205601">
    <property type="component" value="Unassembled WGS sequence"/>
</dbReference>
<gene>
    <name evidence="2" type="ORF">N5I32_02960</name>
</gene>
<dbReference type="InterPro" id="IPR037401">
    <property type="entry name" value="SnoaL-like"/>
</dbReference>
<sequence length="129" mass="13374">MSLADPADFPRAFANAFSARDLGAVGRLFTPDADFVSLTGAWAEGREAVEEVLAAELAGTLARVKLVTGRTRLRAVAPGVAQVLQRFVLSGLSHPDGSDAGRVGVILAALLREGAEGWLAVSAQFSPEG</sequence>
<evidence type="ECO:0000313" key="2">
    <source>
        <dbReference type="EMBL" id="MCT8328467.1"/>
    </source>
</evidence>
<dbReference type="NCBIfam" id="TIGR02246">
    <property type="entry name" value="SgcJ/EcaC family oxidoreductase"/>
    <property type="match status" value="1"/>
</dbReference>
<dbReference type="Pfam" id="PF13474">
    <property type="entry name" value="SnoaL_3"/>
    <property type="match status" value="1"/>
</dbReference>
<dbReference type="InterPro" id="IPR032710">
    <property type="entry name" value="NTF2-like_dom_sf"/>
</dbReference>
<name>A0ABT2NHT0_9RHOB</name>
<accession>A0ABT2NHT0</accession>